<evidence type="ECO:0000313" key="2">
    <source>
        <dbReference type="EMBL" id="SDF82179.1"/>
    </source>
</evidence>
<protein>
    <submittedName>
        <fullName evidence="2">Imidazolonepropionase</fullName>
    </submittedName>
</protein>
<dbReference type="Gene3D" id="3.20.20.140">
    <property type="entry name" value="Metal-dependent hydrolases"/>
    <property type="match status" value="1"/>
</dbReference>
<name>A0ABY0NN17_9HYPH</name>
<dbReference type="SUPFAM" id="SSF51338">
    <property type="entry name" value="Composite domain of metallo-dependent hydrolases"/>
    <property type="match status" value="1"/>
</dbReference>
<reference evidence="2 3" key="1">
    <citation type="submission" date="2016-10" db="EMBL/GenBank/DDBJ databases">
        <authorList>
            <person name="Varghese N."/>
            <person name="Submissions S."/>
        </authorList>
    </citation>
    <scope>NUCLEOTIDE SEQUENCE [LARGE SCALE GENOMIC DNA]</scope>
    <source>
        <strain evidence="2 3">DSM 26672</strain>
    </source>
</reference>
<dbReference type="Pfam" id="PF01979">
    <property type="entry name" value="Amidohydro_1"/>
    <property type="match status" value="1"/>
</dbReference>
<dbReference type="InterPro" id="IPR018228">
    <property type="entry name" value="DNase_TatD-rel_CS"/>
</dbReference>
<dbReference type="EMBL" id="FNBZ01000002">
    <property type="protein sequence ID" value="SDF82179.1"/>
    <property type="molecule type" value="Genomic_DNA"/>
</dbReference>
<organism evidence="2 3">
    <name type="scientific">Bosea robiniae</name>
    <dbReference type="NCBI Taxonomy" id="1036780"/>
    <lineage>
        <taxon>Bacteria</taxon>
        <taxon>Pseudomonadati</taxon>
        <taxon>Pseudomonadota</taxon>
        <taxon>Alphaproteobacteria</taxon>
        <taxon>Hyphomicrobiales</taxon>
        <taxon>Boseaceae</taxon>
        <taxon>Bosea</taxon>
    </lineage>
</organism>
<proteinExistence type="predicted"/>
<feature type="domain" description="Amidohydrolase-related" evidence="1">
    <location>
        <begin position="55"/>
        <end position="404"/>
    </location>
</feature>
<sequence length="407" mass="42755">MKTLIKAAQLIDGTGAAPVQDPVLVVSGGKVEAVLSGPVPAELSGTETHDYPGATILPGLIDTHVHLNLPGDGTILEDAVRETEGVLVATSALATVKALKAGITTLRDLGAKGRTAIDVRRALQLGHGEGARVVACGQAITITGGHVWYLGGEADGVDGVRKKVREMIKLGADFIKVMASGGGTVGTQSWNPAFSQEELNAMVDEAHRFDRKATAHCLCARSIEMAIEAGFDQLEHAGFISDRTGRQVYEPAVAEKLAKSGIPVTGTLAVGGAVLRELRGRPSLTETEAAFLVRWEKSAAQNLYQFRQLREAGVSFVAGTDAGWRFTRFDDLPLEMELMQEGGMTAMETIVSATGYAAKVIDIETQTGSLTPGLAADVLVVGADPLSHLAALRDVRLVMQGGKVLTA</sequence>
<accession>A0ABY0NN17</accession>
<dbReference type="InterPro" id="IPR011059">
    <property type="entry name" value="Metal-dep_hydrolase_composite"/>
</dbReference>
<dbReference type="PANTHER" id="PTHR43135:SF3">
    <property type="entry name" value="ALPHA-D-RIBOSE 1-METHYLPHOSPHONATE 5-TRIPHOSPHATE DIPHOSPHATASE"/>
    <property type="match status" value="1"/>
</dbReference>
<dbReference type="Gene3D" id="2.30.40.10">
    <property type="entry name" value="Urease, subunit C, domain 1"/>
    <property type="match status" value="1"/>
</dbReference>
<dbReference type="InterPro" id="IPR051781">
    <property type="entry name" value="Metallo-dep_Hydrolase"/>
</dbReference>
<evidence type="ECO:0000313" key="3">
    <source>
        <dbReference type="Proteomes" id="UP000199468"/>
    </source>
</evidence>
<dbReference type="RefSeq" id="WP_091856265.1">
    <property type="nucleotide sequence ID" value="NZ_FNBZ01000002.1"/>
</dbReference>
<dbReference type="InterPro" id="IPR032466">
    <property type="entry name" value="Metal_Hydrolase"/>
</dbReference>
<dbReference type="PANTHER" id="PTHR43135">
    <property type="entry name" value="ALPHA-D-RIBOSE 1-METHYLPHOSPHONATE 5-TRIPHOSPHATE DIPHOSPHATASE"/>
    <property type="match status" value="1"/>
</dbReference>
<dbReference type="SUPFAM" id="SSF51556">
    <property type="entry name" value="Metallo-dependent hydrolases"/>
    <property type="match status" value="1"/>
</dbReference>
<dbReference type="Proteomes" id="UP000199468">
    <property type="component" value="Unassembled WGS sequence"/>
</dbReference>
<dbReference type="PROSITE" id="PS01137">
    <property type="entry name" value="TATD_1"/>
    <property type="match status" value="1"/>
</dbReference>
<comment type="caution">
    <text evidence="2">The sequence shown here is derived from an EMBL/GenBank/DDBJ whole genome shotgun (WGS) entry which is preliminary data.</text>
</comment>
<keyword evidence="3" id="KW-1185">Reference proteome</keyword>
<dbReference type="InterPro" id="IPR006680">
    <property type="entry name" value="Amidohydro-rel"/>
</dbReference>
<gene>
    <name evidence="2" type="ORF">SAMN05421844_10294</name>
</gene>
<evidence type="ECO:0000259" key="1">
    <source>
        <dbReference type="Pfam" id="PF01979"/>
    </source>
</evidence>
<dbReference type="CDD" id="cd01299">
    <property type="entry name" value="Met_dep_hydrolase_A"/>
    <property type="match status" value="1"/>
</dbReference>
<dbReference type="InterPro" id="IPR057744">
    <property type="entry name" value="OTAase-like"/>
</dbReference>